<dbReference type="GO" id="GO:0016780">
    <property type="term" value="F:phosphotransferase activity, for other substituted phosphate groups"/>
    <property type="evidence" value="ECO:0007669"/>
    <property type="project" value="TreeGrafter"/>
</dbReference>
<dbReference type="CDD" id="cd06533">
    <property type="entry name" value="Glyco_transf_WecG_TagA"/>
    <property type="match status" value="1"/>
</dbReference>
<dbReference type="EMBL" id="FWFK01000001">
    <property type="protein sequence ID" value="SLN10200.1"/>
    <property type="molecule type" value="Genomic_DNA"/>
</dbReference>
<dbReference type="EC" id="2.-.-.-" evidence="5"/>
<keyword evidence="5" id="KW-0808">Transferase</keyword>
<dbReference type="InterPro" id="IPR004629">
    <property type="entry name" value="WecG_TagA_CpsF"/>
</dbReference>
<reference evidence="5 6" key="1">
    <citation type="submission" date="2017-03" db="EMBL/GenBank/DDBJ databases">
        <authorList>
            <person name="Afonso C.L."/>
            <person name="Miller P.J."/>
            <person name="Scott M.A."/>
            <person name="Spackman E."/>
            <person name="Goraichik I."/>
            <person name="Dimitrov K.M."/>
            <person name="Suarez D.L."/>
            <person name="Swayne D.E."/>
        </authorList>
    </citation>
    <scope>NUCLEOTIDE SEQUENCE [LARGE SCALE GENOMIC DNA]</scope>
    <source>
        <strain evidence="5 6">CECT 8625</strain>
    </source>
</reference>
<gene>
    <name evidence="5" type="primary">epsL_1</name>
    <name evidence="5" type="ORF">ROJ8625_00193</name>
</gene>
<evidence type="ECO:0000256" key="2">
    <source>
        <dbReference type="ARBA" id="ARBA00023169"/>
    </source>
</evidence>
<keyword evidence="6" id="KW-1185">Reference proteome</keyword>
<dbReference type="AlphaFoldDB" id="A0A1X6Y409"/>
<protein>
    <submittedName>
        <fullName evidence="5">Putative sugar transferase EpsL</fullName>
        <ecNumber evidence="5">2.-.-.-</ecNumber>
    </submittedName>
</protein>
<dbReference type="RefSeq" id="WP_085789980.1">
    <property type="nucleotide sequence ID" value="NZ_FWFK01000001.1"/>
</dbReference>
<dbReference type="InterPro" id="IPR003362">
    <property type="entry name" value="Bact_transf"/>
</dbReference>
<dbReference type="Pfam" id="PF02397">
    <property type="entry name" value="Bac_transf"/>
    <property type="match status" value="1"/>
</dbReference>
<feature type="transmembrane region" description="Helical" evidence="3">
    <location>
        <begin position="283"/>
        <end position="304"/>
    </location>
</feature>
<evidence type="ECO:0000256" key="3">
    <source>
        <dbReference type="SAM" id="Phobius"/>
    </source>
</evidence>
<organism evidence="5 6">
    <name type="scientific">Roseivivax jejudonensis</name>
    <dbReference type="NCBI Taxonomy" id="1529041"/>
    <lineage>
        <taxon>Bacteria</taxon>
        <taxon>Pseudomonadati</taxon>
        <taxon>Pseudomonadota</taxon>
        <taxon>Alphaproteobacteria</taxon>
        <taxon>Rhodobacterales</taxon>
        <taxon>Roseobacteraceae</taxon>
        <taxon>Roseivivax</taxon>
    </lineage>
</organism>
<keyword evidence="2" id="KW-0270">Exopolysaccharide synthesis</keyword>
<evidence type="ECO:0000256" key="1">
    <source>
        <dbReference type="ARBA" id="ARBA00006464"/>
    </source>
</evidence>
<dbReference type="Proteomes" id="UP000193570">
    <property type="component" value="Unassembled WGS sequence"/>
</dbReference>
<keyword evidence="3" id="KW-1133">Transmembrane helix</keyword>
<dbReference type="NCBIfam" id="TIGR00696">
    <property type="entry name" value="wecG_tagA_cpsF"/>
    <property type="match status" value="1"/>
</dbReference>
<evidence type="ECO:0000313" key="6">
    <source>
        <dbReference type="Proteomes" id="UP000193570"/>
    </source>
</evidence>
<dbReference type="OrthoDB" id="9808602at2"/>
<feature type="domain" description="Bacterial sugar transferase" evidence="4">
    <location>
        <begin position="278"/>
        <end position="465"/>
    </location>
</feature>
<keyword evidence="3" id="KW-0812">Transmembrane</keyword>
<accession>A0A1X6Y409</accession>
<name>A0A1X6Y409_9RHOB</name>
<sequence length="471" mass="50199">MTFASPARSFATSALSAVPAAQPPAPDADLAHVSLFGLDVVDAHRGAVIDALLAPGWRSRVAFLNAHCGNIMARDARYADALHSADMVLPDGIGVELAARMCGTRFAENLNGTDFVPALLAEAARCGQSVFLLGGRPGVAEAAARTLCLGFPGLRVVGTRDGFDGVASAPAAIAAINAARPDIVLVAMGVPAQDVWLAQYARLLDARVTLGVGALFDFLAGRVRRAPVAIRKARCEWIWRLAMEPRRMAGRYLVGNATFLARAARHAAGRIDRVAAVRRTLDIALAGTALLALAPLLLLLLAAIKIDSRGPVFFRQVRVGKDGAPFTMLKFRSMHVDAEARRAALLAQADRAGVCFKSRNDPRVTRVGRILRRFSIDELPQIINVLRGEMSVVGPRPALPEEVAAYPARALGRLAVKPGLTGIWQVSGRAEIGFDKMIDVDLAYAQSRSVLLDLILIAMTFRAVLGGRGAY</sequence>
<dbReference type="PANTHER" id="PTHR30576:SF10">
    <property type="entry name" value="SLL5057 PROTEIN"/>
    <property type="match status" value="1"/>
</dbReference>
<proteinExistence type="inferred from homology"/>
<dbReference type="Pfam" id="PF03808">
    <property type="entry name" value="Glyco_tran_WecG"/>
    <property type="match status" value="1"/>
</dbReference>
<comment type="similarity">
    <text evidence="1">Belongs to the bacterial sugar transferase family.</text>
</comment>
<keyword evidence="3" id="KW-0472">Membrane</keyword>
<dbReference type="GO" id="GO:0000271">
    <property type="term" value="P:polysaccharide biosynthetic process"/>
    <property type="evidence" value="ECO:0007669"/>
    <property type="project" value="UniProtKB-KW"/>
</dbReference>
<evidence type="ECO:0000313" key="5">
    <source>
        <dbReference type="EMBL" id="SLN10200.1"/>
    </source>
</evidence>
<evidence type="ECO:0000259" key="4">
    <source>
        <dbReference type="Pfam" id="PF02397"/>
    </source>
</evidence>
<dbReference type="PANTHER" id="PTHR30576">
    <property type="entry name" value="COLANIC BIOSYNTHESIS UDP-GLUCOSE LIPID CARRIER TRANSFERASE"/>
    <property type="match status" value="1"/>
</dbReference>